<dbReference type="AlphaFoldDB" id="A0A3P7PZT8"/>
<dbReference type="KEGG" id="cbar:PATL70BA_2758"/>
<dbReference type="OrthoDB" id="2085886at2"/>
<gene>
    <name evidence="1" type="ORF">PATL70BA_2758</name>
</gene>
<evidence type="ECO:0000313" key="1">
    <source>
        <dbReference type="EMBL" id="VDN48661.1"/>
    </source>
</evidence>
<protein>
    <submittedName>
        <fullName evidence="1">Uncharacterized protein</fullName>
    </submittedName>
</protein>
<dbReference type="EMBL" id="LR130778">
    <property type="protein sequence ID" value="VDN48661.1"/>
    <property type="molecule type" value="Genomic_DNA"/>
</dbReference>
<keyword evidence="2" id="KW-1185">Reference proteome</keyword>
<name>A0A3P7PZT8_9FIRM</name>
<dbReference type="Proteomes" id="UP000279029">
    <property type="component" value="Chromosome"/>
</dbReference>
<organism evidence="1 2">
    <name type="scientific">Petrocella atlantisensis</name>
    <dbReference type="NCBI Taxonomy" id="2173034"/>
    <lineage>
        <taxon>Bacteria</taxon>
        <taxon>Bacillati</taxon>
        <taxon>Bacillota</taxon>
        <taxon>Clostridia</taxon>
        <taxon>Lachnospirales</taxon>
        <taxon>Vallitaleaceae</taxon>
        <taxon>Petrocella</taxon>
    </lineage>
</organism>
<reference evidence="1 2" key="1">
    <citation type="submission" date="2018-09" db="EMBL/GenBank/DDBJ databases">
        <authorList>
            <person name="Postec A."/>
        </authorList>
    </citation>
    <scope>NUCLEOTIDE SEQUENCE [LARGE SCALE GENOMIC DNA]</scope>
    <source>
        <strain evidence="1">70B-A</strain>
    </source>
</reference>
<sequence length="121" mass="14010">MKHNIVLQHIQDYGYNIIPTNLEDFLGYHCFNPLSLNTFILIILDKELQTPNNPESIISLEYGSNLPFIYLILVDDNMEAVIDFAESSYGQDVPCLIYDSDDEVEFFLKDLWNTIVDLTKD</sequence>
<dbReference type="RefSeq" id="WP_125137766.1">
    <property type="nucleotide sequence ID" value="NZ_LR130778.1"/>
</dbReference>
<proteinExistence type="predicted"/>
<accession>A0A3P7PZT8</accession>
<evidence type="ECO:0000313" key="2">
    <source>
        <dbReference type="Proteomes" id="UP000279029"/>
    </source>
</evidence>